<gene>
    <name evidence="5" type="ORF">B0I00_1210</name>
</gene>
<dbReference type="GO" id="GO:0006979">
    <property type="term" value="P:response to oxidative stress"/>
    <property type="evidence" value="ECO:0007669"/>
    <property type="project" value="InterPro"/>
</dbReference>
<dbReference type="NCBIfam" id="TIGR00357">
    <property type="entry name" value="peptide-methionine (R)-S-oxide reductase MsrB"/>
    <property type="match status" value="1"/>
</dbReference>
<dbReference type="InterPro" id="IPR002579">
    <property type="entry name" value="Met_Sox_Rdtase_MsrB_dom"/>
</dbReference>
<dbReference type="EC" id="1.8.4.12" evidence="1"/>
<name>A0A2N0I473_9SPHN</name>
<evidence type="ECO:0000259" key="4">
    <source>
        <dbReference type="PROSITE" id="PS51790"/>
    </source>
</evidence>
<dbReference type="GO" id="GO:0005737">
    <property type="term" value="C:cytoplasm"/>
    <property type="evidence" value="ECO:0007669"/>
    <property type="project" value="TreeGrafter"/>
</dbReference>
<evidence type="ECO:0000256" key="3">
    <source>
        <dbReference type="ARBA" id="ARBA00048488"/>
    </source>
</evidence>
<comment type="caution">
    <text evidence="5">The sequence shown here is derived from an EMBL/GenBank/DDBJ whole genome shotgun (WGS) entry which is preliminary data.</text>
</comment>
<dbReference type="InterPro" id="IPR011057">
    <property type="entry name" value="Mss4-like_sf"/>
</dbReference>
<dbReference type="EMBL" id="PHUF01000002">
    <property type="protein sequence ID" value="PKB26002.1"/>
    <property type="molecule type" value="Genomic_DNA"/>
</dbReference>
<dbReference type="GO" id="GO:0030091">
    <property type="term" value="P:protein repair"/>
    <property type="evidence" value="ECO:0007669"/>
    <property type="project" value="InterPro"/>
</dbReference>
<dbReference type="AlphaFoldDB" id="A0A2N0I473"/>
<proteinExistence type="predicted"/>
<keyword evidence="2" id="KW-0560">Oxidoreductase</keyword>
<organism evidence="5 6">
    <name type="scientific">Novosphingobium kunmingense</name>
    <dbReference type="NCBI Taxonomy" id="1211806"/>
    <lineage>
        <taxon>Bacteria</taxon>
        <taxon>Pseudomonadati</taxon>
        <taxon>Pseudomonadota</taxon>
        <taxon>Alphaproteobacteria</taxon>
        <taxon>Sphingomonadales</taxon>
        <taxon>Sphingomonadaceae</taxon>
        <taxon>Novosphingobium</taxon>
    </lineage>
</organism>
<reference evidence="5 6" key="1">
    <citation type="submission" date="2017-11" db="EMBL/GenBank/DDBJ databases">
        <title>Genomic Encyclopedia of Type Strains, Phase III (KMG-III): the genomes of soil and plant-associated and newly described type strains.</title>
        <authorList>
            <person name="Whitman W."/>
        </authorList>
    </citation>
    <scope>NUCLEOTIDE SEQUENCE [LARGE SCALE GENOMIC DNA]</scope>
    <source>
        <strain evidence="5 6">CGMCC 1.12274</strain>
    </source>
</reference>
<dbReference type="Proteomes" id="UP000232587">
    <property type="component" value="Unassembled WGS sequence"/>
</dbReference>
<dbReference type="PANTHER" id="PTHR10173">
    <property type="entry name" value="METHIONINE SULFOXIDE REDUCTASE"/>
    <property type="match status" value="1"/>
</dbReference>
<feature type="domain" description="MsrB" evidence="4">
    <location>
        <begin position="42"/>
        <end position="163"/>
    </location>
</feature>
<dbReference type="Gene3D" id="2.170.150.20">
    <property type="entry name" value="Peptide methionine sulfoxide reductase"/>
    <property type="match status" value="1"/>
</dbReference>
<evidence type="ECO:0000313" key="5">
    <source>
        <dbReference type="EMBL" id="PKB26002.1"/>
    </source>
</evidence>
<dbReference type="InterPro" id="IPR028427">
    <property type="entry name" value="Met_Sox_Rdtase_MsrB"/>
</dbReference>
<dbReference type="Pfam" id="PF01641">
    <property type="entry name" value="SelR"/>
    <property type="match status" value="1"/>
</dbReference>
<comment type="catalytic activity">
    <reaction evidence="3">
        <text>L-methionyl-[protein] + [thioredoxin]-disulfide + H2O = L-methionyl-(R)-S-oxide-[protein] + [thioredoxin]-dithiol</text>
        <dbReference type="Rhea" id="RHEA:24164"/>
        <dbReference type="Rhea" id="RHEA-COMP:10698"/>
        <dbReference type="Rhea" id="RHEA-COMP:10700"/>
        <dbReference type="Rhea" id="RHEA-COMP:12313"/>
        <dbReference type="Rhea" id="RHEA-COMP:12314"/>
        <dbReference type="ChEBI" id="CHEBI:15377"/>
        <dbReference type="ChEBI" id="CHEBI:16044"/>
        <dbReference type="ChEBI" id="CHEBI:29950"/>
        <dbReference type="ChEBI" id="CHEBI:45764"/>
        <dbReference type="ChEBI" id="CHEBI:50058"/>
        <dbReference type="EC" id="1.8.4.12"/>
    </reaction>
</comment>
<protein>
    <recommendedName>
        <fullName evidence="1">peptide-methionine (R)-S-oxide reductase</fullName>
        <ecNumber evidence="1">1.8.4.12</ecNumber>
    </recommendedName>
</protein>
<evidence type="ECO:0000256" key="2">
    <source>
        <dbReference type="ARBA" id="ARBA00023002"/>
    </source>
</evidence>
<dbReference type="GO" id="GO:0033743">
    <property type="term" value="F:peptide-methionine (R)-S-oxide reductase activity"/>
    <property type="evidence" value="ECO:0007669"/>
    <property type="project" value="UniProtKB-EC"/>
</dbReference>
<evidence type="ECO:0000256" key="1">
    <source>
        <dbReference type="ARBA" id="ARBA00012499"/>
    </source>
</evidence>
<accession>A0A2N0I473</accession>
<dbReference type="PANTHER" id="PTHR10173:SF57">
    <property type="entry name" value="PEPTIDE-METHIONINE (R)-S-OXIDE REDUCTASE"/>
    <property type="match status" value="1"/>
</dbReference>
<dbReference type="SUPFAM" id="SSF51316">
    <property type="entry name" value="Mss4-like"/>
    <property type="match status" value="1"/>
</dbReference>
<keyword evidence="6" id="KW-1185">Reference proteome</keyword>
<evidence type="ECO:0000313" key="6">
    <source>
        <dbReference type="Proteomes" id="UP000232587"/>
    </source>
</evidence>
<sequence length="166" mass="17978">MMSKPVATRRWIIGAALGGVGALALSQHLAAGRPNAPLKLSDAQWRQRLSPAAYKVLREADTERPGTSPLLKEHRKGIFACAGCGKPLFASTTKYDSGTGWPSFWQPLPDAIATMTDYETGYPRTEVHCRTCGGHLGHVFNDGPRPTGKRYCMNGLALVFRPAARA</sequence>
<dbReference type="PROSITE" id="PS51790">
    <property type="entry name" value="MSRB"/>
    <property type="match status" value="1"/>
</dbReference>